<proteinExistence type="predicted"/>
<evidence type="ECO:0000313" key="1">
    <source>
        <dbReference type="EMBL" id="CAI2365957.1"/>
    </source>
</evidence>
<dbReference type="Proteomes" id="UP001295684">
    <property type="component" value="Unassembled WGS sequence"/>
</dbReference>
<keyword evidence="2" id="KW-1185">Reference proteome</keyword>
<accession>A0AAD1UBV3</accession>
<organism evidence="1 2">
    <name type="scientific">Euplotes crassus</name>
    <dbReference type="NCBI Taxonomy" id="5936"/>
    <lineage>
        <taxon>Eukaryota</taxon>
        <taxon>Sar</taxon>
        <taxon>Alveolata</taxon>
        <taxon>Ciliophora</taxon>
        <taxon>Intramacronucleata</taxon>
        <taxon>Spirotrichea</taxon>
        <taxon>Hypotrichia</taxon>
        <taxon>Euplotida</taxon>
        <taxon>Euplotidae</taxon>
        <taxon>Moneuplotes</taxon>
    </lineage>
</organism>
<dbReference type="AlphaFoldDB" id="A0AAD1UBV3"/>
<comment type="caution">
    <text evidence="1">The sequence shown here is derived from an EMBL/GenBank/DDBJ whole genome shotgun (WGS) entry which is preliminary data.</text>
</comment>
<gene>
    <name evidence="1" type="ORF">ECRASSUSDP1_LOCUS7226</name>
</gene>
<dbReference type="Pfam" id="PF00612">
    <property type="entry name" value="IQ"/>
    <property type="match status" value="1"/>
</dbReference>
<dbReference type="EMBL" id="CAMPGE010007031">
    <property type="protein sequence ID" value="CAI2365957.1"/>
    <property type="molecule type" value="Genomic_DNA"/>
</dbReference>
<dbReference type="PROSITE" id="PS50096">
    <property type="entry name" value="IQ"/>
    <property type="match status" value="1"/>
</dbReference>
<name>A0AAD1UBV3_EUPCR</name>
<reference evidence="1" key="1">
    <citation type="submission" date="2023-07" db="EMBL/GenBank/DDBJ databases">
        <authorList>
            <consortium name="AG Swart"/>
            <person name="Singh M."/>
            <person name="Singh A."/>
            <person name="Seah K."/>
            <person name="Emmerich C."/>
        </authorList>
    </citation>
    <scope>NUCLEOTIDE SEQUENCE</scope>
    <source>
        <strain evidence="1">DP1</strain>
    </source>
</reference>
<sequence length="434" mass="51780">MKDHNLAFQRSQILAKVNGFADTKFEKYKINSIVNYGQRLASTPNQSVVMKITCMRAQKISKPIKFNKHLLRSTNHSNLTITRPSTDWKNPGSTKMRPISTTYNSPKYLNLSPKQNLTLENPKNTHTTTKRSLSPDFGIHLFPIKKNTMCIHNRHRTLSTTKMFIKSIQHNISRLKRNREFWKPTIKICKKAVKKKRTVPAKPRKKPDKIFTEEEVLNLPFNETRAKLEGEILRKNFKNWDDQNSVRIQKVFRGYMMRKYYFKRMQERMIRNFREDKCARVIQREWKIFNFQRQMKRDAKERRDIACTRIQKFMRGFSVFNSCGAQRTMASMAALQKSLRSTSRRNRAAKIIQKRFRKIRSRMRKKNNKSLLEQQRLEERLAALKKPKSDGRIKIVNRGGTIIRIDVDEERRRILKRKERLRINSKKNKKKKHD</sequence>
<protein>
    <submittedName>
        <fullName evidence="1">Uncharacterized protein</fullName>
    </submittedName>
</protein>
<dbReference type="InterPro" id="IPR000048">
    <property type="entry name" value="IQ_motif_EF-hand-BS"/>
</dbReference>
<evidence type="ECO:0000313" key="2">
    <source>
        <dbReference type="Proteomes" id="UP001295684"/>
    </source>
</evidence>